<organism evidence="1 2">
    <name type="scientific">Pyrenophora teres f. teres</name>
    <dbReference type="NCBI Taxonomy" id="97479"/>
    <lineage>
        <taxon>Eukaryota</taxon>
        <taxon>Fungi</taxon>
        <taxon>Dikarya</taxon>
        <taxon>Ascomycota</taxon>
        <taxon>Pezizomycotina</taxon>
        <taxon>Dothideomycetes</taxon>
        <taxon>Pleosporomycetidae</taxon>
        <taxon>Pleosporales</taxon>
        <taxon>Pleosporineae</taxon>
        <taxon>Pleosporaceae</taxon>
        <taxon>Pyrenophora</taxon>
    </lineage>
</organism>
<protein>
    <submittedName>
        <fullName evidence="1">Uncharacterized protein</fullName>
    </submittedName>
</protein>
<dbReference type="EMBL" id="HG992979">
    <property type="protein sequence ID" value="CAE7021262.1"/>
    <property type="molecule type" value="Genomic_DNA"/>
</dbReference>
<accession>A0A6S6VTT6</accession>
<evidence type="ECO:0000313" key="2">
    <source>
        <dbReference type="Proteomes" id="UP000472372"/>
    </source>
</evidence>
<sequence length="54" mass="6080">MKLFAVIIMVIPAVLAACAPIGNDSLFTCRAWCQDSFPSRYECPFRQCTTCRHP</sequence>
<reference evidence="1" key="1">
    <citation type="submission" date="2021-02" db="EMBL/GenBank/DDBJ databases">
        <authorList>
            <person name="Syme A R."/>
            <person name="Syme A R."/>
            <person name="Moolhuijzen P."/>
        </authorList>
    </citation>
    <scope>NUCLEOTIDE SEQUENCE</scope>
    <source>
        <strain evidence="1">W1-1</strain>
    </source>
</reference>
<dbReference type="AlphaFoldDB" id="A0A6S6VTT6"/>
<dbReference type="PROSITE" id="PS51257">
    <property type="entry name" value="PROKAR_LIPOPROTEIN"/>
    <property type="match status" value="1"/>
</dbReference>
<dbReference type="Proteomes" id="UP000472372">
    <property type="component" value="Chromosome 3"/>
</dbReference>
<proteinExistence type="predicted"/>
<evidence type="ECO:0000313" key="1">
    <source>
        <dbReference type="EMBL" id="CAE7021262.1"/>
    </source>
</evidence>
<name>A0A6S6VTT6_9PLEO</name>
<gene>
    <name evidence="1" type="ORF">PTTW11_03229</name>
</gene>